<organism evidence="2 3">
    <name type="scientific">Streptomyces liangshanensis</name>
    <dbReference type="NCBI Taxonomy" id="2717324"/>
    <lineage>
        <taxon>Bacteria</taxon>
        <taxon>Bacillati</taxon>
        <taxon>Actinomycetota</taxon>
        <taxon>Actinomycetes</taxon>
        <taxon>Kitasatosporales</taxon>
        <taxon>Streptomycetaceae</taxon>
        <taxon>Streptomyces</taxon>
    </lineage>
</organism>
<keyword evidence="3" id="KW-1185">Reference proteome</keyword>
<evidence type="ECO:0000313" key="2">
    <source>
        <dbReference type="EMBL" id="QIQ01893.1"/>
    </source>
</evidence>
<keyword evidence="1" id="KW-0175">Coiled coil</keyword>
<dbReference type="RefSeq" id="WP_167024810.1">
    <property type="nucleotide sequence ID" value="NZ_CP050177.1"/>
</dbReference>
<dbReference type="Proteomes" id="UP000501179">
    <property type="component" value="Chromosome"/>
</dbReference>
<gene>
    <name evidence="2" type="ORF">HA039_05945</name>
</gene>
<feature type="coiled-coil region" evidence="1">
    <location>
        <begin position="6"/>
        <end position="33"/>
    </location>
</feature>
<protein>
    <submittedName>
        <fullName evidence="2">Uncharacterized protein</fullName>
    </submittedName>
</protein>
<dbReference type="AlphaFoldDB" id="A0A6G9GUE9"/>
<evidence type="ECO:0000256" key="1">
    <source>
        <dbReference type="SAM" id="Coils"/>
    </source>
</evidence>
<name>A0A6G9GUE9_9ACTN</name>
<sequence>MDTAKLELAAQRCKDAEEALEAARADLRAEAVAALRSTDERGAQATVAHLTGWRRSYLRRLLRTGGERSA</sequence>
<proteinExistence type="predicted"/>
<accession>A0A6G9GUE9</accession>
<dbReference type="KEGG" id="slia:HA039_05945"/>
<reference evidence="2 3" key="1">
    <citation type="submission" date="2020-03" db="EMBL/GenBank/DDBJ databases">
        <title>A novel species.</title>
        <authorList>
            <person name="Gao J."/>
        </authorList>
    </citation>
    <scope>NUCLEOTIDE SEQUENCE [LARGE SCALE GENOMIC DNA]</scope>
    <source>
        <strain evidence="2 3">QMT-12</strain>
    </source>
</reference>
<dbReference type="EMBL" id="CP050177">
    <property type="protein sequence ID" value="QIQ01893.1"/>
    <property type="molecule type" value="Genomic_DNA"/>
</dbReference>
<evidence type="ECO:0000313" key="3">
    <source>
        <dbReference type="Proteomes" id="UP000501179"/>
    </source>
</evidence>